<keyword evidence="2" id="KW-1133">Transmembrane helix</keyword>
<keyword evidence="2" id="KW-0812">Transmembrane</keyword>
<protein>
    <submittedName>
        <fullName evidence="3">Uncharacterized protein</fullName>
    </submittedName>
</protein>
<feature type="compositionally biased region" description="Basic and acidic residues" evidence="1">
    <location>
        <begin position="300"/>
        <end position="318"/>
    </location>
</feature>
<evidence type="ECO:0000313" key="4">
    <source>
        <dbReference type="Proteomes" id="UP000518752"/>
    </source>
</evidence>
<feature type="compositionally biased region" description="Acidic residues" evidence="1">
    <location>
        <begin position="319"/>
        <end position="330"/>
    </location>
</feature>
<evidence type="ECO:0000256" key="2">
    <source>
        <dbReference type="SAM" id="Phobius"/>
    </source>
</evidence>
<dbReference type="OrthoDB" id="2751465at2759"/>
<proteinExistence type="predicted"/>
<feature type="region of interest" description="Disordered" evidence="1">
    <location>
        <begin position="193"/>
        <end position="214"/>
    </location>
</feature>
<feature type="region of interest" description="Disordered" evidence="1">
    <location>
        <begin position="273"/>
        <end position="330"/>
    </location>
</feature>
<feature type="transmembrane region" description="Helical" evidence="2">
    <location>
        <begin position="67"/>
        <end position="89"/>
    </location>
</feature>
<feature type="transmembrane region" description="Helical" evidence="2">
    <location>
        <begin position="145"/>
        <end position="170"/>
    </location>
</feature>
<organism evidence="3 4">
    <name type="scientific">Collybiopsis confluens</name>
    <dbReference type="NCBI Taxonomy" id="2823264"/>
    <lineage>
        <taxon>Eukaryota</taxon>
        <taxon>Fungi</taxon>
        <taxon>Dikarya</taxon>
        <taxon>Basidiomycota</taxon>
        <taxon>Agaricomycotina</taxon>
        <taxon>Agaricomycetes</taxon>
        <taxon>Agaricomycetidae</taxon>
        <taxon>Agaricales</taxon>
        <taxon>Marasmiineae</taxon>
        <taxon>Omphalotaceae</taxon>
        <taxon>Collybiopsis</taxon>
    </lineage>
</organism>
<evidence type="ECO:0000313" key="3">
    <source>
        <dbReference type="EMBL" id="KAF5377127.1"/>
    </source>
</evidence>
<reference evidence="3 4" key="1">
    <citation type="journal article" date="2020" name="ISME J.">
        <title>Uncovering the hidden diversity of litter-decomposition mechanisms in mushroom-forming fungi.</title>
        <authorList>
            <person name="Floudas D."/>
            <person name="Bentzer J."/>
            <person name="Ahren D."/>
            <person name="Johansson T."/>
            <person name="Persson P."/>
            <person name="Tunlid A."/>
        </authorList>
    </citation>
    <scope>NUCLEOTIDE SEQUENCE [LARGE SCALE GENOMIC DNA]</scope>
    <source>
        <strain evidence="3 4">CBS 406.79</strain>
    </source>
</reference>
<keyword evidence="2" id="KW-0472">Membrane</keyword>
<dbReference type="EMBL" id="JAACJN010000085">
    <property type="protein sequence ID" value="KAF5377127.1"/>
    <property type="molecule type" value="Genomic_DNA"/>
</dbReference>
<sequence>MQHLGLDVDRAFRAFTDHIDTPNYSKGYYNVLSGAEALAKNSAYVTITLIADAFLIFRCWAAFGRNIYMILIPSGLYAGNLGTACWALVTFKKAEDPTTGVVIVAQRQSTGTSGRLLSNTITIVVESGQFIPPDNQASPLRQPTAALYSVFLIILITSAALQNPLMYAILNPMPSIVFSSIIVRVGSGRAFTTTRKPNGGAQSHITNGGTRTTPRSFLESAMRFGRPGGEHTQATTTFGGTDSLRGYNGAAVGRAAGGRRNSVLPTASVHFPAHEEEEDSSHDAGTASATGRSSPGAASEKGKILEENRGKAHGSSRDEVDEEKDEKDMV</sequence>
<dbReference type="AlphaFoldDB" id="A0A8H5H5J6"/>
<name>A0A8H5H5J6_9AGAR</name>
<accession>A0A8H5H5J6</accession>
<dbReference type="Proteomes" id="UP000518752">
    <property type="component" value="Unassembled WGS sequence"/>
</dbReference>
<keyword evidence="4" id="KW-1185">Reference proteome</keyword>
<comment type="caution">
    <text evidence="3">The sequence shown here is derived from an EMBL/GenBank/DDBJ whole genome shotgun (WGS) entry which is preliminary data.</text>
</comment>
<evidence type="ECO:0000256" key="1">
    <source>
        <dbReference type="SAM" id="MobiDB-lite"/>
    </source>
</evidence>
<gene>
    <name evidence="3" type="ORF">D9757_008757</name>
</gene>